<keyword evidence="2" id="KW-0418">Kinase</keyword>
<feature type="coiled-coil region" evidence="1">
    <location>
        <begin position="58"/>
        <end position="85"/>
    </location>
</feature>
<dbReference type="Proteomes" id="UP000295718">
    <property type="component" value="Unassembled WGS sequence"/>
</dbReference>
<proteinExistence type="predicted"/>
<dbReference type="InterPro" id="IPR042257">
    <property type="entry name" value="DGOK_C"/>
</dbReference>
<dbReference type="Gene3D" id="3.30.420.300">
    <property type="entry name" value="2-keto-3-deoxy-galactonokinase, substrate binding domain"/>
    <property type="match status" value="1"/>
</dbReference>
<dbReference type="InterPro" id="IPR007729">
    <property type="entry name" value="DGOK"/>
</dbReference>
<evidence type="ECO:0000313" key="3">
    <source>
        <dbReference type="Proteomes" id="UP000295718"/>
    </source>
</evidence>
<dbReference type="Pfam" id="PF05035">
    <property type="entry name" value="DGOK"/>
    <property type="match status" value="1"/>
</dbReference>
<dbReference type="RefSeq" id="WP_031390330.1">
    <property type="nucleotide sequence ID" value="NZ_JPNB01000001.1"/>
</dbReference>
<dbReference type="SUPFAM" id="SSF53067">
    <property type="entry name" value="Actin-like ATPase domain"/>
    <property type="match status" value="1"/>
</dbReference>
<protein>
    <submittedName>
        <fullName evidence="2">2-dehydro-3-deoxygalactonokinase</fullName>
    </submittedName>
</protein>
<name>A0A4R1QRY0_9FIRM</name>
<keyword evidence="1" id="KW-0175">Coiled coil</keyword>
<dbReference type="GO" id="GO:0008671">
    <property type="term" value="F:2-dehydro-3-deoxygalactonokinase activity"/>
    <property type="evidence" value="ECO:0007669"/>
    <property type="project" value="InterPro"/>
</dbReference>
<dbReference type="STRING" id="1469948.GCA_000732725_01617"/>
<keyword evidence="2" id="KW-0808">Transferase</keyword>
<accession>A0A4R1QRY0</accession>
<dbReference type="GO" id="GO:0034194">
    <property type="term" value="P:D-galactonate catabolic process"/>
    <property type="evidence" value="ECO:0007669"/>
    <property type="project" value="InterPro"/>
</dbReference>
<organism evidence="2 3">
    <name type="scientific">Kineothrix alysoides</name>
    <dbReference type="NCBI Taxonomy" id="1469948"/>
    <lineage>
        <taxon>Bacteria</taxon>
        <taxon>Bacillati</taxon>
        <taxon>Bacillota</taxon>
        <taxon>Clostridia</taxon>
        <taxon>Lachnospirales</taxon>
        <taxon>Lachnospiraceae</taxon>
        <taxon>Kineothrix</taxon>
    </lineage>
</organism>
<dbReference type="InterPro" id="IPR042258">
    <property type="entry name" value="DGOK_N"/>
</dbReference>
<dbReference type="InterPro" id="IPR043129">
    <property type="entry name" value="ATPase_NBD"/>
</dbReference>
<dbReference type="Gene3D" id="3.30.420.310">
    <property type="entry name" value="2-keto-3-deoxy-galactonokinase, C-terminal domain"/>
    <property type="match status" value="1"/>
</dbReference>
<reference evidence="2 3" key="1">
    <citation type="submission" date="2019-03" db="EMBL/GenBank/DDBJ databases">
        <title>Genomic Encyclopedia of Type Strains, Phase IV (KMG-IV): sequencing the most valuable type-strain genomes for metagenomic binning, comparative biology and taxonomic classification.</title>
        <authorList>
            <person name="Goeker M."/>
        </authorList>
    </citation>
    <scope>NUCLEOTIDE SEQUENCE [LARGE SCALE GENOMIC DNA]</scope>
    <source>
        <strain evidence="2 3">DSM 100556</strain>
    </source>
</reference>
<comment type="caution">
    <text evidence="2">The sequence shown here is derived from an EMBL/GenBank/DDBJ whole genome shotgun (WGS) entry which is preliminary data.</text>
</comment>
<sequence>MEQLRNGRKEKRGNQVEECCLVIDGGTTNTRFVLVNEKDGKVLARMERRVGATDAASVSANEKLKESVKAAIAELQKKNKCMIKQIYASGMITSNAGLYELAHIEAPATAQDIRNGIKTVWLPDVGENIEFHFIPGVKFQNQQEIGSDMMRGEEVEIFGALEAEDFHKSVMFIHFGSHNKLISVQNGVICNAITTISGELIWAIAKETILKSSIGSFKEAFEMDEEYVKLGYYETKKNNISRALFVARIHQVMNKATPGQVKSYLYGVMTFIDFQAFSNLMTKRTDKIVLYGRETFIEAFKICISLWEEIVPDGICVKEISFAQSEQLSLNGIRVILSNCLEEAERAEKIC</sequence>
<evidence type="ECO:0000256" key="1">
    <source>
        <dbReference type="SAM" id="Coils"/>
    </source>
</evidence>
<dbReference type="CDD" id="cd24012">
    <property type="entry name" value="ASKHA_NBD_KDGal-kinase"/>
    <property type="match status" value="1"/>
</dbReference>
<dbReference type="EMBL" id="SLUO01000011">
    <property type="protein sequence ID" value="TCL56636.1"/>
    <property type="molecule type" value="Genomic_DNA"/>
</dbReference>
<keyword evidence="3" id="KW-1185">Reference proteome</keyword>
<evidence type="ECO:0000313" key="2">
    <source>
        <dbReference type="EMBL" id="TCL56636.1"/>
    </source>
</evidence>
<dbReference type="AlphaFoldDB" id="A0A4R1QRY0"/>
<gene>
    <name evidence="2" type="ORF">EDD76_111130</name>
</gene>